<dbReference type="AlphaFoldDB" id="A0AAE3FWN9"/>
<reference evidence="2" key="2">
    <citation type="submission" date="2022-02" db="EMBL/GenBank/DDBJ databases">
        <authorList>
            <person name="Elcheninov A.G."/>
            <person name="Sorokin D.Y."/>
            <person name="Kublanov I.V."/>
        </authorList>
    </citation>
    <scope>NUCLEOTIDE SEQUENCE</scope>
    <source>
        <strain evidence="2">AArc-St2</strain>
    </source>
</reference>
<feature type="domain" description="DUF7975" evidence="1">
    <location>
        <begin position="1"/>
        <end position="131"/>
    </location>
</feature>
<evidence type="ECO:0000313" key="3">
    <source>
        <dbReference type="Proteomes" id="UP001203207"/>
    </source>
</evidence>
<reference evidence="2" key="1">
    <citation type="journal article" date="2022" name="Syst. Appl. Microbiol.">
        <title>Natronocalculus amylovorans gen. nov., sp. nov., and Natranaeroarchaeum aerophilus sp. nov., dominant culturable amylolytic natronoarchaea from hypersaline soda lakes in southwestern Siberia.</title>
        <authorList>
            <person name="Sorokin D.Y."/>
            <person name="Elcheninov A.G."/>
            <person name="Khizhniak T.V."/>
            <person name="Koenen M."/>
            <person name="Bale N.J."/>
            <person name="Damste J.S.S."/>
            <person name="Kublanov I.V."/>
        </authorList>
    </citation>
    <scope>NUCLEOTIDE SEQUENCE</scope>
    <source>
        <strain evidence="2">AArc-St2</strain>
    </source>
</reference>
<comment type="caution">
    <text evidence="2">The sequence shown here is derived from an EMBL/GenBank/DDBJ whole genome shotgun (WGS) entry which is preliminary data.</text>
</comment>
<dbReference type="InterPro" id="IPR058281">
    <property type="entry name" value="DUF7975"/>
</dbReference>
<sequence>MTRFDAATPTERRKLFADAITAHRKRNSPFLTVEPGELPSDADEELIPWIQFTEKTFAMDCTDAELDRLKSLVSEFPEFRIESLDSPDEAEGTHARISARSDANRLASFMDAAFQRVYGYDDTFTAWVVAI</sequence>
<evidence type="ECO:0000259" key="1">
    <source>
        <dbReference type="Pfam" id="PF25930"/>
    </source>
</evidence>
<dbReference type="Proteomes" id="UP001203207">
    <property type="component" value="Unassembled WGS sequence"/>
</dbReference>
<organism evidence="2 3">
    <name type="scientific">Natronocalculus amylovorans</name>
    <dbReference type="NCBI Taxonomy" id="2917812"/>
    <lineage>
        <taxon>Archaea</taxon>
        <taxon>Methanobacteriati</taxon>
        <taxon>Methanobacteriota</taxon>
        <taxon>Stenosarchaea group</taxon>
        <taxon>Halobacteria</taxon>
        <taxon>Halobacteriales</taxon>
        <taxon>Haloferacaceae</taxon>
        <taxon>Natronocalculus</taxon>
    </lineage>
</organism>
<keyword evidence="3" id="KW-1185">Reference proteome</keyword>
<gene>
    <name evidence="2" type="ORF">AArcSt2_05410</name>
</gene>
<proteinExistence type="predicted"/>
<protein>
    <recommendedName>
        <fullName evidence="1">DUF7975 domain-containing protein</fullName>
    </recommendedName>
</protein>
<accession>A0AAE3FWN9</accession>
<evidence type="ECO:0000313" key="2">
    <source>
        <dbReference type="EMBL" id="MCL9816378.1"/>
    </source>
</evidence>
<name>A0AAE3FWN9_9EURY</name>
<dbReference type="EMBL" id="JAKRVX010000002">
    <property type="protein sequence ID" value="MCL9816378.1"/>
    <property type="molecule type" value="Genomic_DNA"/>
</dbReference>
<dbReference type="Pfam" id="PF25930">
    <property type="entry name" value="DUF7975"/>
    <property type="match status" value="1"/>
</dbReference>
<dbReference type="RefSeq" id="WP_250583353.1">
    <property type="nucleotide sequence ID" value="NZ_JAKRVX010000002.1"/>
</dbReference>